<name>A0ABW2PYI7_9BACL</name>
<organism evidence="2 3">
    <name type="scientific">Scopulibacillus cellulosilyticus</name>
    <dbReference type="NCBI Taxonomy" id="2665665"/>
    <lineage>
        <taxon>Bacteria</taxon>
        <taxon>Bacillati</taxon>
        <taxon>Bacillota</taxon>
        <taxon>Bacilli</taxon>
        <taxon>Bacillales</taxon>
        <taxon>Sporolactobacillaceae</taxon>
        <taxon>Scopulibacillus</taxon>
    </lineage>
</organism>
<keyword evidence="3" id="KW-1185">Reference proteome</keyword>
<keyword evidence="1" id="KW-1133">Transmembrane helix</keyword>
<dbReference type="Pfam" id="PF13536">
    <property type="entry name" value="EmrE"/>
    <property type="match status" value="1"/>
</dbReference>
<dbReference type="EMBL" id="JBHTCO010000020">
    <property type="protein sequence ID" value="MFC7394466.1"/>
    <property type="molecule type" value="Genomic_DNA"/>
</dbReference>
<feature type="transmembrane region" description="Helical" evidence="1">
    <location>
        <begin position="31"/>
        <end position="52"/>
    </location>
</feature>
<protein>
    <submittedName>
        <fullName evidence="2">Multidrug resistance efflux transporter family protein</fullName>
    </submittedName>
</protein>
<reference evidence="3" key="1">
    <citation type="journal article" date="2019" name="Int. J. Syst. Evol. Microbiol.">
        <title>The Global Catalogue of Microorganisms (GCM) 10K type strain sequencing project: providing services to taxonomists for standard genome sequencing and annotation.</title>
        <authorList>
            <consortium name="The Broad Institute Genomics Platform"/>
            <consortium name="The Broad Institute Genome Sequencing Center for Infectious Disease"/>
            <person name="Wu L."/>
            <person name="Ma J."/>
        </authorList>
    </citation>
    <scope>NUCLEOTIDE SEQUENCE [LARGE SCALE GENOMIC DNA]</scope>
    <source>
        <strain evidence="3">CGMCC 1.16305</strain>
    </source>
</reference>
<sequence>MKAILLGILASFFFAFTFVLNRSMDLSGGSWLWSSSLRFIFMLPFLFVIVLIRGHLKPLFKALIAQPWVWVKWSFVGFVLFYGPLTFASAYGPSWLIAGTWQLTIIAGVLLSPLFYETKLTTEGPVKVRQRISLMSLCTSLIIIIGVIFMQAAHIEKVSIKLILIGSLPVVLAAFCYPLGNRKMMAEFSERVDTFQRVLGMTIASMPFWIILAVIGWIKDGPPSTGQLTQSFIVAVTSGIIATVLFFFATDMVNNQPQKLAAVEATQSGEVIFSLLGEVFILNGNMPSFWSFIGLFFIITGMIIHSFMSNKEKHVHKAHKAS</sequence>
<comment type="caution">
    <text evidence="2">The sequence shown here is derived from an EMBL/GenBank/DDBJ whole genome shotgun (WGS) entry which is preliminary data.</text>
</comment>
<feature type="transmembrane region" description="Helical" evidence="1">
    <location>
        <begin position="288"/>
        <end position="308"/>
    </location>
</feature>
<feature type="transmembrane region" description="Helical" evidence="1">
    <location>
        <begin position="158"/>
        <end position="177"/>
    </location>
</feature>
<evidence type="ECO:0000313" key="3">
    <source>
        <dbReference type="Proteomes" id="UP001596505"/>
    </source>
</evidence>
<dbReference type="RefSeq" id="WP_380967854.1">
    <property type="nucleotide sequence ID" value="NZ_JBHTCO010000020.1"/>
</dbReference>
<keyword evidence="1" id="KW-0472">Membrane</keyword>
<feature type="transmembrane region" description="Helical" evidence="1">
    <location>
        <begin position="64"/>
        <end position="83"/>
    </location>
</feature>
<feature type="transmembrane region" description="Helical" evidence="1">
    <location>
        <begin position="198"/>
        <end position="218"/>
    </location>
</feature>
<dbReference type="Proteomes" id="UP001596505">
    <property type="component" value="Unassembled WGS sequence"/>
</dbReference>
<feature type="transmembrane region" description="Helical" evidence="1">
    <location>
        <begin position="95"/>
        <end position="116"/>
    </location>
</feature>
<evidence type="ECO:0000256" key="1">
    <source>
        <dbReference type="SAM" id="Phobius"/>
    </source>
</evidence>
<accession>A0ABW2PYI7</accession>
<feature type="transmembrane region" description="Helical" evidence="1">
    <location>
        <begin position="132"/>
        <end position="152"/>
    </location>
</feature>
<evidence type="ECO:0000313" key="2">
    <source>
        <dbReference type="EMBL" id="MFC7394466.1"/>
    </source>
</evidence>
<proteinExistence type="predicted"/>
<feature type="transmembrane region" description="Helical" evidence="1">
    <location>
        <begin position="230"/>
        <end position="249"/>
    </location>
</feature>
<keyword evidence="1" id="KW-0812">Transmembrane</keyword>
<dbReference type="InterPro" id="IPR032713">
    <property type="entry name" value="EmrE"/>
</dbReference>
<gene>
    <name evidence="2" type="ORF">ACFQRG_16025</name>
</gene>